<feature type="domain" description="Glycosyltransferase subfamily 4-like N-terminal" evidence="2">
    <location>
        <begin position="17"/>
        <end position="184"/>
    </location>
</feature>
<evidence type="ECO:0000313" key="3">
    <source>
        <dbReference type="EMBL" id="AJI25351.1"/>
    </source>
</evidence>
<reference evidence="3 4" key="1">
    <citation type="journal article" date="2015" name="Genome Announc.">
        <title>Complete genome sequences for 35 biothreat assay-relevant bacillus species.</title>
        <authorList>
            <person name="Johnson S.L."/>
            <person name="Daligault H.E."/>
            <person name="Davenport K.W."/>
            <person name="Jaissle J."/>
            <person name="Frey K.G."/>
            <person name="Ladner J.T."/>
            <person name="Broomall S.M."/>
            <person name="Bishop-Lilly K.A."/>
            <person name="Bruce D.C."/>
            <person name="Gibbons H.S."/>
            <person name="Coyne S.R."/>
            <person name="Lo C.C."/>
            <person name="Meincke L."/>
            <person name="Munk A.C."/>
            <person name="Koroleva G.I."/>
            <person name="Rosenzweig C.N."/>
            <person name="Palacios G.F."/>
            <person name="Redden C.L."/>
            <person name="Minogue T.D."/>
            <person name="Chain P.S."/>
        </authorList>
    </citation>
    <scope>NUCLEOTIDE SEQUENCE [LARGE SCALE GENOMIC DNA]</scope>
    <source>
        <strain evidence="4">ATCC 14581 / DSM 32 / JCM 2506 / NBRC 15308 / NCIMB 9376 / NCTC 10342 / NRRL B-14308 / VKM B-512</strain>
    </source>
</reference>
<dbReference type="GO" id="GO:0016757">
    <property type="term" value="F:glycosyltransferase activity"/>
    <property type="evidence" value="ECO:0007669"/>
    <property type="project" value="InterPro"/>
</dbReference>
<proteinExistence type="predicted"/>
<dbReference type="Pfam" id="PF13439">
    <property type="entry name" value="Glyco_transf_4"/>
    <property type="match status" value="1"/>
</dbReference>
<dbReference type="InterPro" id="IPR001296">
    <property type="entry name" value="Glyco_trans_1"/>
</dbReference>
<accession>A0A0B6APD5</accession>
<feature type="domain" description="Glycosyl transferase family 1" evidence="1">
    <location>
        <begin position="194"/>
        <end position="360"/>
    </location>
</feature>
<dbReference type="Proteomes" id="UP000031829">
    <property type="component" value="Chromosome"/>
</dbReference>
<dbReference type="CDD" id="cd03801">
    <property type="entry name" value="GT4_PimA-like"/>
    <property type="match status" value="1"/>
</dbReference>
<gene>
    <name evidence="3" type="ORF">BG04_3428</name>
</gene>
<dbReference type="AlphaFoldDB" id="A0A0B6APD5"/>
<protein>
    <submittedName>
        <fullName evidence="3">Glycosyl transferases group 1 family protein</fullName>
    </submittedName>
</protein>
<dbReference type="EMBL" id="CP009920">
    <property type="protein sequence ID" value="AJI25351.1"/>
    <property type="molecule type" value="Genomic_DNA"/>
</dbReference>
<dbReference type="InterPro" id="IPR028098">
    <property type="entry name" value="Glyco_trans_4-like_N"/>
</dbReference>
<dbReference type="Pfam" id="PF00534">
    <property type="entry name" value="Glycos_transf_1"/>
    <property type="match status" value="1"/>
</dbReference>
<evidence type="ECO:0000259" key="1">
    <source>
        <dbReference type="Pfam" id="PF00534"/>
    </source>
</evidence>
<dbReference type="PANTHER" id="PTHR12526:SF630">
    <property type="entry name" value="GLYCOSYLTRANSFERASE"/>
    <property type="match status" value="1"/>
</dbReference>
<evidence type="ECO:0000313" key="4">
    <source>
        <dbReference type="Proteomes" id="UP000031829"/>
    </source>
</evidence>
<dbReference type="GeneID" id="93641488"/>
<dbReference type="PANTHER" id="PTHR12526">
    <property type="entry name" value="GLYCOSYLTRANSFERASE"/>
    <property type="match status" value="1"/>
</dbReference>
<evidence type="ECO:0000259" key="2">
    <source>
        <dbReference type="Pfam" id="PF13439"/>
    </source>
</evidence>
<dbReference type="HOGENOM" id="CLU_009583_0_4_9"/>
<dbReference type="KEGG" id="bmeg:BG04_3428"/>
<dbReference type="SUPFAM" id="SSF53756">
    <property type="entry name" value="UDP-Glycosyltransferase/glycogen phosphorylase"/>
    <property type="match status" value="1"/>
</dbReference>
<organism evidence="3 4">
    <name type="scientific">Priestia megaterium (strain ATCC 14581 / DSM 32 / CCUG 1817 / JCM 2506 / NBRC 15308 / NCIMB 9376 / NCTC 10342 / NRRL B-14308 / VKM B-512 / Ford 19)</name>
    <name type="common">Bacillus megaterium</name>
    <dbReference type="NCBI Taxonomy" id="1348623"/>
    <lineage>
        <taxon>Bacteria</taxon>
        <taxon>Bacillati</taxon>
        <taxon>Bacillota</taxon>
        <taxon>Bacilli</taxon>
        <taxon>Bacillales</taxon>
        <taxon>Bacillaceae</taxon>
        <taxon>Priestia</taxon>
    </lineage>
</organism>
<keyword evidence="3" id="KW-0808">Transferase</keyword>
<dbReference type="Gene3D" id="3.40.50.2000">
    <property type="entry name" value="Glycogen Phosphorylase B"/>
    <property type="match status" value="2"/>
</dbReference>
<dbReference type="RefSeq" id="WP_034653754.1">
    <property type="nucleotide sequence ID" value="NZ_BCVB01000003.1"/>
</dbReference>
<sequence length="387" mass="44373">MKNKLKILYIHHGASQGGAPRSLSFLIEKLDKKIFEPIVICMSDKRNIELFEKVGARVIFDDRLGAFHGSEVTGMSLGLFYHNIKTIIPTYKYIKKYIRNIQPDIVHLNSTCLFIAARAIKKYNSHIPVVCHVREPLLNNMFGDILKIMNRKYVNFFIAIDKFDAKTIDVSNDKLEVIYNFVDMNVYNSDILSDDLRKEFNIRENSLIFLSLARVIPQNGVKEAIEAIRDHIDEEDQLHFFFVGDNLEDNSKYAVEIREEASMLDHVHILPFRDDVVQLIASADVMVAPFTRPHFARSIIEAASMGKPSIGTDIGGPQELIVDKKTGLLFNVNEFLEFIECCKRMKNKELRLQMGENAKEFAKENFSADTNVNKTIQVYYKLLKGSI</sequence>
<name>A0A0B6APD5_PRIM2</name>